<feature type="transmembrane region" description="Helical" evidence="8">
    <location>
        <begin position="334"/>
        <end position="352"/>
    </location>
</feature>
<protein>
    <recommendedName>
        <fullName evidence="9">Glycosyltransferase RgtA/B/C/D-like domain-containing protein</fullName>
    </recommendedName>
</protein>
<feature type="transmembrane region" description="Helical" evidence="8">
    <location>
        <begin position="49"/>
        <end position="67"/>
    </location>
</feature>
<dbReference type="GO" id="GO:0016763">
    <property type="term" value="F:pentosyltransferase activity"/>
    <property type="evidence" value="ECO:0007669"/>
    <property type="project" value="TreeGrafter"/>
</dbReference>
<accession>A0A1F5N0G6</accession>
<dbReference type="GO" id="GO:0005886">
    <property type="term" value="C:plasma membrane"/>
    <property type="evidence" value="ECO:0007669"/>
    <property type="project" value="UniProtKB-SubCell"/>
</dbReference>
<feature type="transmembrane region" description="Helical" evidence="8">
    <location>
        <begin position="158"/>
        <end position="179"/>
    </location>
</feature>
<comment type="caution">
    <text evidence="10">The sequence shown here is derived from an EMBL/GenBank/DDBJ whole genome shotgun (WGS) entry which is preliminary data.</text>
</comment>
<dbReference type="Pfam" id="PF13231">
    <property type="entry name" value="PMT_2"/>
    <property type="match status" value="1"/>
</dbReference>
<evidence type="ECO:0000256" key="5">
    <source>
        <dbReference type="ARBA" id="ARBA00022692"/>
    </source>
</evidence>
<keyword evidence="4" id="KW-0808">Transferase</keyword>
<evidence type="ECO:0000256" key="2">
    <source>
        <dbReference type="ARBA" id="ARBA00022475"/>
    </source>
</evidence>
<feature type="transmembrane region" description="Helical" evidence="8">
    <location>
        <begin position="252"/>
        <end position="271"/>
    </location>
</feature>
<evidence type="ECO:0000313" key="10">
    <source>
        <dbReference type="EMBL" id="OGE71083.1"/>
    </source>
</evidence>
<reference evidence="10 11" key="1">
    <citation type="journal article" date="2016" name="Nat. Commun.">
        <title>Thousands of microbial genomes shed light on interconnected biogeochemical processes in an aquifer system.</title>
        <authorList>
            <person name="Anantharaman K."/>
            <person name="Brown C.T."/>
            <person name="Hug L.A."/>
            <person name="Sharon I."/>
            <person name="Castelle C.J."/>
            <person name="Probst A.J."/>
            <person name="Thomas B.C."/>
            <person name="Singh A."/>
            <person name="Wilkins M.J."/>
            <person name="Karaoz U."/>
            <person name="Brodie E.L."/>
            <person name="Williams K.H."/>
            <person name="Hubbard S.S."/>
            <person name="Banfield J.F."/>
        </authorList>
    </citation>
    <scope>NUCLEOTIDE SEQUENCE [LARGE SCALE GENOMIC DNA]</scope>
</reference>
<dbReference type="GO" id="GO:0009103">
    <property type="term" value="P:lipopolysaccharide biosynthetic process"/>
    <property type="evidence" value="ECO:0007669"/>
    <property type="project" value="UniProtKB-ARBA"/>
</dbReference>
<sequence>MIFLILALGFVLRLITLNQSFWLDEADNVVAARGLDFISFISKYPLGDFHPPGYFILLWIWGHLFGFGEINVRLLSVILGFGTICLTYLIGKKLFNNKVAQIGSLFLAVAPLHVYYSQEARMYSLSAFAAVLSFYYFIKVLNKEKWSFLGLGLSTALVLYSDYVTYLVIPSQFVFLLLYERSRIGKWMMAHLISVLLFLPWVLVLPGQIAVGIKASIDLPGWKKVAGGADFKNLALVFIKTILGRISFDNKIIYGLLASGAGVVYGLLLFLGFRKGGNKTKLLLLWIFVPIILAFLISFYIPMLSYFRMIYILPALYLLMAKGCVSLKGLWQRLAIGIILAISSISLFIYYTNPVFQREDWRAVARFLDNISGPKLVLFEDNHVKFPYLYYAKDLKDAHPGLKKVQAREIEDVTDITGKKVYLFDYLVEITDPKRLINQKLKSLGYKQTNLYNFNGVGFIRLYEIQ</sequence>
<organism evidence="10 11">
    <name type="scientific">Candidatus Daviesbacteria bacterium RIFOXYD1_FULL_41_10</name>
    <dbReference type="NCBI Taxonomy" id="1797801"/>
    <lineage>
        <taxon>Bacteria</taxon>
        <taxon>Candidatus Daviesiibacteriota</taxon>
    </lineage>
</organism>
<keyword evidence="5 8" id="KW-0812">Transmembrane</keyword>
<evidence type="ECO:0000256" key="6">
    <source>
        <dbReference type="ARBA" id="ARBA00022989"/>
    </source>
</evidence>
<keyword evidence="2" id="KW-1003">Cell membrane</keyword>
<feature type="transmembrane region" description="Helical" evidence="8">
    <location>
        <begin position="74"/>
        <end position="91"/>
    </location>
</feature>
<dbReference type="PANTHER" id="PTHR33908">
    <property type="entry name" value="MANNOSYLTRANSFERASE YKCB-RELATED"/>
    <property type="match status" value="1"/>
</dbReference>
<feature type="transmembrane region" description="Helical" evidence="8">
    <location>
        <begin position="97"/>
        <end position="115"/>
    </location>
</feature>
<evidence type="ECO:0000256" key="7">
    <source>
        <dbReference type="ARBA" id="ARBA00023136"/>
    </source>
</evidence>
<feature type="transmembrane region" description="Helical" evidence="8">
    <location>
        <begin position="191"/>
        <end position="213"/>
    </location>
</feature>
<evidence type="ECO:0000256" key="3">
    <source>
        <dbReference type="ARBA" id="ARBA00022676"/>
    </source>
</evidence>
<evidence type="ECO:0000313" key="11">
    <source>
        <dbReference type="Proteomes" id="UP000177135"/>
    </source>
</evidence>
<name>A0A1F5N0G6_9BACT</name>
<evidence type="ECO:0000259" key="9">
    <source>
        <dbReference type="Pfam" id="PF13231"/>
    </source>
</evidence>
<feature type="domain" description="Glycosyltransferase RgtA/B/C/D-like" evidence="9">
    <location>
        <begin position="50"/>
        <end position="202"/>
    </location>
</feature>
<evidence type="ECO:0000256" key="8">
    <source>
        <dbReference type="SAM" id="Phobius"/>
    </source>
</evidence>
<dbReference type="InterPro" id="IPR038731">
    <property type="entry name" value="RgtA/B/C-like"/>
</dbReference>
<dbReference type="AlphaFoldDB" id="A0A1F5N0G6"/>
<proteinExistence type="predicted"/>
<feature type="transmembrane region" description="Helical" evidence="8">
    <location>
        <begin position="122"/>
        <end position="138"/>
    </location>
</feature>
<evidence type="ECO:0000256" key="4">
    <source>
        <dbReference type="ARBA" id="ARBA00022679"/>
    </source>
</evidence>
<gene>
    <name evidence="10" type="ORF">A2617_04065</name>
</gene>
<comment type="subcellular location">
    <subcellularLocation>
        <location evidence="1">Cell membrane</location>
        <topology evidence="1">Multi-pass membrane protein</topology>
    </subcellularLocation>
</comment>
<dbReference type="InterPro" id="IPR050297">
    <property type="entry name" value="LipidA_mod_glycosyltrf_83"/>
</dbReference>
<dbReference type="EMBL" id="MFEC01000019">
    <property type="protein sequence ID" value="OGE71083.1"/>
    <property type="molecule type" value="Genomic_DNA"/>
</dbReference>
<evidence type="ECO:0000256" key="1">
    <source>
        <dbReference type="ARBA" id="ARBA00004651"/>
    </source>
</evidence>
<dbReference type="PANTHER" id="PTHR33908:SF11">
    <property type="entry name" value="MEMBRANE PROTEIN"/>
    <property type="match status" value="1"/>
</dbReference>
<keyword evidence="7 8" id="KW-0472">Membrane</keyword>
<dbReference type="Proteomes" id="UP000177135">
    <property type="component" value="Unassembled WGS sequence"/>
</dbReference>
<feature type="transmembrane region" description="Helical" evidence="8">
    <location>
        <begin position="283"/>
        <end position="303"/>
    </location>
</feature>
<keyword evidence="6 8" id="KW-1133">Transmembrane helix</keyword>
<keyword evidence="3" id="KW-0328">Glycosyltransferase</keyword>